<dbReference type="InterPro" id="IPR000031">
    <property type="entry name" value="PurE_dom"/>
</dbReference>
<proteinExistence type="predicted"/>
<protein>
    <submittedName>
        <fullName evidence="2">Nickel pincer cofactor biosynthesis protein LarB</fullName>
    </submittedName>
</protein>
<gene>
    <name evidence="2" type="primary">larB</name>
    <name evidence="2" type="ORF">GXY80_01040</name>
</gene>
<accession>A0A351U3P0</accession>
<dbReference type="InterPro" id="IPR039476">
    <property type="entry name" value="P2CMN_synthase_LarB"/>
</dbReference>
<dbReference type="GO" id="GO:0016787">
    <property type="term" value="F:hydrolase activity"/>
    <property type="evidence" value="ECO:0007669"/>
    <property type="project" value="InterPro"/>
</dbReference>
<feature type="domain" description="PurE" evidence="1">
    <location>
        <begin position="119"/>
        <end position="247"/>
    </location>
</feature>
<sequence length="247" mass="26595">MTNNAIFELLEKVRMGETSTEEAFERLKDMPFEDLSHTKVDHHRMIRKGLPEVVFGEGKSVGRIGDIIRAMRGKNLDVLVTRLPKEAGEEIAALFPSGVYSPEARSFYIKEDRAIKGKGTILIVSAGTSDIPVAEEAYIASTFFGNRTERLYDVGIAGIHRLIQSLSVIREARVVIVVAGMEGALPSIVAGMVGVPVIGVPTSIGYGASFGGLTALLAMLNSCSTVSVFNIDNGFGAAYFATLINRL</sequence>
<dbReference type="GO" id="GO:0006189">
    <property type="term" value="P:'de novo' IMP biosynthetic process"/>
    <property type="evidence" value="ECO:0007669"/>
    <property type="project" value="InterPro"/>
</dbReference>
<name>A0A351U3P0_9BACT</name>
<evidence type="ECO:0000313" key="2">
    <source>
        <dbReference type="EMBL" id="NLW34056.1"/>
    </source>
</evidence>
<dbReference type="Proteomes" id="UP000777265">
    <property type="component" value="Unassembled WGS sequence"/>
</dbReference>
<dbReference type="STRING" id="909663.GCA_000512235_01340"/>
<reference evidence="2" key="2">
    <citation type="submission" date="2020-01" db="EMBL/GenBank/DDBJ databases">
        <authorList>
            <person name="Campanaro S."/>
        </authorList>
    </citation>
    <scope>NUCLEOTIDE SEQUENCE</scope>
    <source>
        <strain evidence="2">AS06rmzACSIP_7</strain>
    </source>
</reference>
<dbReference type="AlphaFoldDB" id="A0A351U3P0"/>
<evidence type="ECO:0000313" key="3">
    <source>
        <dbReference type="Proteomes" id="UP000777265"/>
    </source>
</evidence>
<dbReference type="SMART" id="SM01001">
    <property type="entry name" value="AIRC"/>
    <property type="match status" value="1"/>
</dbReference>
<dbReference type="EMBL" id="JAAYEE010000018">
    <property type="protein sequence ID" value="NLW34056.1"/>
    <property type="molecule type" value="Genomic_DNA"/>
</dbReference>
<dbReference type="NCBIfam" id="NF033503">
    <property type="entry name" value="LarB"/>
    <property type="match status" value="1"/>
</dbReference>
<dbReference type="PANTHER" id="PTHR43064:SF1">
    <property type="entry name" value="SLL1489 PROTEIN"/>
    <property type="match status" value="1"/>
</dbReference>
<dbReference type="SUPFAM" id="SSF52255">
    <property type="entry name" value="N5-CAIR mutase (phosphoribosylaminoimidazole carboxylase, PurE)"/>
    <property type="match status" value="1"/>
</dbReference>
<organism evidence="2 3">
    <name type="scientific">Syntrophorhabdus aromaticivorans</name>
    <dbReference type="NCBI Taxonomy" id="328301"/>
    <lineage>
        <taxon>Bacteria</taxon>
        <taxon>Pseudomonadati</taxon>
        <taxon>Thermodesulfobacteriota</taxon>
        <taxon>Syntrophorhabdia</taxon>
        <taxon>Syntrophorhabdales</taxon>
        <taxon>Syntrophorhabdaceae</taxon>
        <taxon>Syntrophorhabdus</taxon>
    </lineage>
</organism>
<dbReference type="Gene3D" id="3.40.50.1970">
    <property type="match status" value="1"/>
</dbReference>
<comment type="caution">
    <text evidence="2">The sequence shown here is derived from an EMBL/GenBank/DDBJ whole genome shotgun (WGS) entry which is preliminary data.</text>
</comment>
<evidence type="ECO:0000259" key="1">
    <source>
        <dbReference type="SMART" id="SM01001"/>
    </source>
</evidence>
<dbReference type="PANTHER" id="PTHR43064">
    <property type="entry name" value="PHOSPHORIBOSYLAMINOIMIDAZOLE CARBOXYLASE-RELATED"/>
    <property type="match status" value="1"/>
</dbReference>
<reference evidence="2" key="1">
    <citation type="journal article" date="2020" name="Biotechnol. Biofuels">
        <title>New insights from the biogas microbiome by comprehensive genome-resolved metagenomics of nearly 1600 species originating from multiple anaerobic digesters.</title>
        <authorList>
            <person name="Campanaro S."/>
            <person name="Treu L."/>
            <person name="Rodriguez-R L.M."/>
            <person name="Kovalovszki A."/>
            <person name="Ziels R.M."/>
            <person name="Maus I."/>
            <person name="Zhu X."/>
            <person name="Kougias P.G."/>
            <person name="Basile A."/>
            <person name="Luo G."/>
            <person name="Schluter A."/>
            <person name="Konstantinidis K.T."/>
            <person name="Angelidaki I."/>
        </authorList>
    </citation>
    <scope>NUCLEOTIDE SEQUENCE</scope>
    <source>
        <strain evidence="2">AS06rmzACSIP_7</strain>
    </source>
</reference>
<dbReference type="Pfam" id="PF00731">
    <property type="entry name" value="AIRC"/>
    <property type="match status" value="1"/>
</dbReference>